<dbReference type="InterPro" id="IPR018247">
    <property type="entry name" value="EF_Hand_1_Ca_BS"/>
</dbReference>
<evidence type="ECO:0000256" key="2">
    <source>
        <dbReference type="SAM" id="SignalP"/>
    </source>
</evidence>
<keyword evidence="5" id="KW-1185">Reference proteome</keyword>
<dbReference type="STRING" id="1871336.BBG48_04285"/>
<feature type="chain" id="PRO_5039035925" evidence="2">
    <location>
        <begin position="21"/>
        <end position="1050"/>
    </location>
</feature>
<evidence type="ECO:0000256" key="1">
    <source>
        <dbReference type="SAM" id="MobiDB-lite"/>
    </source>
</evidence>
<dbReference type="AlphaFoldDB" id="A0A371IK76"/>
<sequence>MKRKLALVMAFMMAATLVPAVPADAATENSVNKQLTLERNANVTTSNGQYLRIEPKNSVVDNLTAGQIFELHLNYGEWDFGVDSKGNSLPVAINNGGATTLATMTKKTDTIAEVKIADGVTIGEGLGSTAKAAATGGVTETKVDKIKVSSGAEFKWTKVTGLSAGDSVNLKITVNGTETTINVKADAAKEIKSDAVVDAINSNENFRKMFYTTVVTGTPDQVVLTSKDNTAVNSFTVEQTYDLANPTAPVGMGVSAAAKRPAEYERPEILVPYAEISTATLPTAGYTLTVKLEGTEKTFTVKADADTDNDKKISATEFANALVGLQTSWTAAPSGDNIKFSYGGAVKTETKPEDYLIKGAFGAADAVANAQADELRIPMLYKASELKEEPMKVTIVPRDTTMTEGTYTLSTVNADELKISTDKKYKISRSGSSNEVKFAISEVNNKAMDGQTVQFKLPTGFAWDLSNVKNPDATDVKIYDEVVDGKTKTYNRILSVTLKKGSDTNLDVAYINANIIPDRDARLGDVDITVLQGDIAPSSLVIAEYVIDGVSVKVDKVLDVIAGKDVEKKYEAKVIVDENVANALLDGRYVEFSFVDDAAFLQDGEVLKVKSLDGSAGDALNIDINSNNDLSGKADAATIDGAGTDVGSFWDMKVVQDADKTKKAKYEITVPFVVNSDFTGDLMLNVKGAGVTGDAKNGGVDVKVANVKAPVTIEAAKPLPQVKIGLQNQVGSDITIKETEAGALQDYVPNVSKDDATYELVPEKLGYATFDNAKVEVTDGNLSIDKDASDVDDVKEHNNVYKDGRIKIVVDRVSTKPSTIKVSDIKATLDRTVPYGKLQMKGKFGVVAARHSSKKDIETNKTVKFDYFTTVTPVDETKRITTVFTIGEKNYTEVNGKIKEEKTAEVAPFIQNDRTMLPVRYVANALDAAVSYDPNTRVATFTKNQIVATINIDKDIMYVNGSPVQLDGKPANVEGRIFLPVANIAQAFGLEHGKTIIWNAEAKTVTILPQNATEAEIKEAKEGKTLENAVTKEETKTEAPADTKTETPAK</sequence>
<organism evidence="4 5">
    <name type="scientific">Criibacterium bergeronii</name>
    <dbReference type="NCBI Taxonomy" id="1871336"/>
    <lineage>
        <taxon>Bacteria</taxon>
        <taxon>Bacillati</taxon>
        <taxon>Bacillota</taxon>
        <taxon>Clostridia</taxon>
        <taxon>Peptostreptococcales</taxon>
        <taxon>Filifactoraceae</taxon>
        <taxon>Criibacterium</taxon>
    </lineage>
</organism>
<gene>
    <name evidence="4" type="ORF">BBG48_007875</name>
</gene>
<feature type="region of interest" description="Disordered" evidence="1">
    <location>
        <begin position="1019"/>
        <end position="1050"/>
    </location>
</feature>
<name>A0A371IK76_9FIRM</name>
<feature type="domain" description="Copper amine oxidase-like N-terminal" evidence="3">
    <location>
        <begin position="901"/>
        <end position="1007"/>
    </location>
</feature>
<dbReference type="SUPFAM" id="SSF55383">
    <property type="entry name" value="Copper amine oxidase, domain N"/>
    <property type="match status" value="1"/>
</dbReference>
<dbReference type="InterPro" id="IPR012854">
    <property type="entry name" value="Cu_amine_oxidase-like_N"/>
</dbReference>
<feature type="signal peptide" evidence="2">
    <location>
        <begin position="1"/>
        <end position="20"/>
    </location>
</feature>
<proteinExistence type="predicted"/>
<reference evidence="4 5" key="1">
    <citation type="journal article" date="2016" name="Genome Announc.">
        <title>Draft Genome Sequence of Criibacterium bergeronii gen. nov., sp. nov., Strain CCRI-22567T, Isolated from a Vaginal Sample from a Woman with Bacterial Vaginosis.</title>
        <authorList>
            <person name="Maheux A.F."/>
            <person name="Berube E."/>
            <person name="Boudreau D.K."/>
            <person name="Raymond F."/>
            <person name="Corbeil J."/>
            <person name="Roy P.H."/>
            <person name="Boissinot M."/>
            <person name="Omar R.F."/>
        </authorList>
    </citation>
    <scope>NUCLEOTIDE SEQUENCE [LARGE SCALE GENOMIC DNA]</scope>
    <source>
        <strain evidence="4 5">CCRI-22567</strain>
    </source>
</reference>
<protein>
    <submittedName>
        <fullName evidence="4">Copper amine oxidase N-terminal domain-containing protein</fullName>
    </submittedName>
</protein>
<comment type="caution">
    <text evidence="4">The sequence shown here is derived from an EMBL/GenBank/DDBJ whole genome shotgun (WGS) entry which is preliminary data.</text>
</comment>
<dbReference type="RefSeq" id="WP_068913839.1">
    <property type="nucleotide sequence ID" value="NZ_MBEW02000018.1"/>
</dbReference>
<evidence type="ECO:0000313" key="5">
    <source>
        <dbReference type="Proteomes" id="UP000093352"/>
    </source>
</evidence>
<keyword evidence="2" id="KW-0732">Signal</keyword>
<accession>A0A371IK76</accession>
<evidence type="ECO:0000313" key="4">
    <source>
        <dbReference type="EMBL" id="RDY20895.1"/>
    </source>
</evidence>
<dbReference type="EMBL" id="MBEW02000018">
    <property type="protein sequence ID" value="RDY20895.1"/>
    <property type="molecule type" value="Genomic_DNA"/>
</dbReference>
<evidence type="ECO:0000259" key="3">
    <source>
        <dbReference type="Pfam" id="PF07833"/>
    </source>
</evidence>
<dbReference type="Gene3D" id="3.30.457.10">
    <property type="entry name" value="Copper amine oxidase-like, N-terminal domain"/>
    <property type="match status" value="1"/>
</dbReference>
<dbReference type="Proteomes" id="UP000093352">
    <property type="component" value="Unassembled WGS sequence"/>
</dbReference>
<dbReference type="Pfam" id="PF07833">
    <property type="entry name" value="Cu_amine_oxidN1"/>
    <property type="match status" value="1"/>
</dbReference>
<dbReference type="PROSITE" id="PS00018">
    <property type="entry name" value="EF_HAND_1"/>
    <property type="match status" value="1"/>
</dbReference>
<dbReference type="InterPro" id="IPR036582">
    <property type="entry name" value="Mao_N_sf"/>
</dbReference>